<dbReference type="AlphaFoldDB" id="A0A5E7D1T6"/>
<dbReference type="InterPro" id="IPR013431">
    <property type="entry name" value="Delta_60_rpt"/>
</dbReference>
<dbReference type="RefSeq" id="WP_150702764.1">
    <property type="nucleotide sequence ID" value="NZ_CABVIB010000012.1"/>
</dbReference>
<organism evidence="2 3">
    <name type="scientific">Pseudomonas fluorescens</name>
    <dbReference type="NCBI Taxonomy" id="294"/>
    <lineage>
        <taxon>Bacteria</taxon>
        <taxon>Pseudomonadati</taxon>
        <taxon>Pseudomonadota</taxon>
        <taxon>Gammaproteobacteria</taxon>
        <taxon>Pseudomonadales</taxon>
        <taxon>Pseudomonadaceae</taxon>
        <taxon>Pseudomonas</taxon>
    </lineage>
</organism>
<sequence length="399" mass="42099">MSNNKTVPIRDGLDTAFADDGVAANFEPGSSPLKIVGRRANGKLVFVGSISSEIQQEFLLVQLLEDGQLDPDFGAGGIVKGKFRKETGANATGAHLLEDGKILLIGNHLGEPTQRAFARFDMNGAPDPAFGDNGVVIPTPAKVDETSDAQKPSDITLNSNAPRSDTAIGPNGELLVATPTRIQVYKSDGQFERNIAMGPPVLGPTLGTSVNAITVAGHHSGYGKIARFSLNGNPDPSFGENGRVQFGVNDRPVAVTALLLRDDNTMFVAGGIYMGEAGNLGMLAAFNTNGQPNLVFNGGKPVVSEHPSKETFLWSGIAMDGANGLIVTGTIGPKDDERTLIARYKMTGEIDVSFGKEGFLETRIGEGNENAFSLLVQPDGKPIVSIDRESLPAVVRYLP</sequence>
<dbReference type="NCBIfam" id="TIGR02608">
    <property type="entry name" value="delta_60_rpt"/>
    <property type="match status" value="4"/>
</dbReference>
<evidence type="ECO:0000313" key="2">
    <source>
        <dbReference type="EMBL" id="VVO01562.1"/>
    </source>
</evidence>
<proteinExistence type="predicted"/>
<evidence type="ECO:0000256" key="1">
    <source>
        <dbReference type="SAM" id="MobiDB-lite"/>
    </source>
</evidence>
<feature type="compositionally biased region" description="Polar residues" evidence="1">
    <location>
        <begin position="149"/>
        <end position="163"/>
    </location>
</feature>
<dbReference type="Proteomes" id="UP000326018">
    <property type="component" value="Unassembled WGS sequence"/>
</dbReference>
<name>A0A5E7D1T6_PSEFL</name>
<dbReference type="Pfam" id="PF17164">
    <property type="entry name" value="DUF5122"/>
    <property type="match status" value="2"/>
</dbReference>
<evidence type="ECO:0008006" key="4">
    <source>
        <dbReference type="Google" id="ProtNLM"/>
    </source>
</evidence>
<dbReference type="SUPFAM" id="SSF63829">
    <property type="entry name" value="Calcium-dependent phosphotriesterase"/>
    <property type="match status" value="1"/>
</dbReference>
<protein>
    <recommendedName>
        <fullName evidence="4">Delta-60 repeat domain-containing protein</fullName>
    </recommendedName>
</protein>
<dbReference type="OrthoDB" id="6965988at2"/>
<dbReference type="Gene3D" id="2.80.10.50">
    <property type="match status" value="2"/>
</dbReference>
<accession>A0A5E7D1T6</accession>
<gene>
    <name evidence="2" type="ORF">PS712_02714</name>
</gene>
<dbReference type="EMBL" id="CABVIB010000012">
    <property type="protein sequence ID" value="VVO01562.1"/>
    <property type="molecule type" value="Genomic_DNA"/>
</dbReference>
<feature type="region of interest" description="Disordered" evidence="1">
    <location>
        <begin position="144"/>
        <end position="171"/>
    </location>
</feature>
<reference evidence="2 3" key="1">
    <citation type="submission" date="2019-09" db="EMBL/GenBank/DDBJ databases">
        <authorList>
            <person name="Chandra G."/>
            <person name="Truman W A."/>
        </authorList>
    </citation>
    <scope>NUCLEOTIDE SEQUENCE [LARGE SCALE GENOMIC DNA]</scope>
    <source>
        <strain evidence="2">PS712</strain>
    </source>
</reference>
<evidence type="ECO:0000313" key="3">
    <source>
        <dbReference type="Proteomes" id="UP000326018"/>
    </source>
</evidence>